<evidence type="ECO:0000313" key="8">
    <source>
        <dbReference type="Proteomes" id="UP000594979"/>
    </source>
</evidence>
<dbReference type="AlphaFoldDB" id="A0A165DFQ9"/>
<dbReference type="STRING" id="33889.AVW13_15425"/>
<dbReference type="Pfam" id="PF01408">
    <property type="entry name" value="GFO_IDH_MocA"/>
    <property type="match status" value="1"/>
</dbReference>
<dbReference type="EMBL" id="CP065682">
    <property type="protein sequence ID" value="QPS34060.1"/>
    <property type="molecule type" value="Genomic_DNA"/>
</dbReference>
<feature type="domain" description="Gfo/Idh/MocA-like oxidoreductase N-terminal" evidence="3">
    <location>
        <begin position="6"/>
        <end position="131"/>
    </location>
</feature>
<dbReference type="SUPFAM" id="SSF51735">
    <property type="entry name" value="NAD(P)-binding Rossmann-fold domains"/>
    <property type="match status" value="1"/>
</dbReference>
<dbReference type="InterPro" id="IPR036291">
    <property type="entry name" value="NAD(P)-bd_dom_sf"/>
</dbReference>
<reference evidence="7" key="1">
    <citation type="submission" date="2016-01" db="EMBL/GenBank/DDBJ databases">
        <title>Draft genome of Chromobacterium sp. F49.</title>
        <authorList>
            <person name="Hong K.W."/>
        </authorList>
    </citation>
    <scope>NUCLEOTIDE SEQUENCE [LARGE SCALE GENOMIC DNA]</scope>
    <source>
        <strain evidence="7">M40</strain>
    </source>
</reference>
<dbReference type="GO" id="GO:0016491">
    <property type="term" value="F:oxidoreductase activity"/>
    <property type="evidence" value="ECO:0007669"/>
    <property type="project" value="UniProtKB-KW"/>
</dbReference>
<sequence length="394" mass="41079">MTERLGVAVIGAGMAGRAHAAAWRAAPTVGTGTLPTIDLVSICDVVPDAARTTAERFGYSRFDTDWQDIAAADDIDIVSVVVANSLHRPIVEALLAAGKHVLCEKPLTDTIPEADAMIAAAENADTIARLGFTFRRTPGLAAIADLVANGTLGPVQHVDAHYWTDYACSPTAPMSWRYQGGAGTGALADVGSHLTDSVEFIAGPITAVSGGRFHTSITERPLPLGHVTGHDHVEVSDEYEPVTNDDYAGFGVEFGTGSGTLQVSRIAAGHPNTFAIEVFCENGSAGFDFRRPGEITLGHTTGDPTRDGLTTVQLGPAHPYFATGVPMAAPGVGIGQNDGFTFQARAFLDEVVGRPESESYPRCATFADGLHALAVRDAVIASAANGGVAEEVTR</sequence>
<evidence type="ECO:0000259" key="3">
    <source>
        <dbReference type="Pfam" id="PF01408"/>
    </source>
</evidence>
<feature type="domain" description="GFO/IDH/MocA-like oxidoreductase" evidence="4">
    <location>
        <begin position="142"/>
        <end position="285"/>
    </location>
</feature>
<dbReference type="Gene3D" id="3.30.360.10">
    <property type="entry name" value="Dihydrodipicolinate Reductase, domain 2"/>
    <property type="match status" value="1"/>
</dbReference>
<dbReference type="InterPro" id="IPR055170">
    <property type="entry name" value="GFO_IDH_MocA-like_dom"/>
</dbReference>
<dbReference type="SUPFAM" id="SSF55347">
    <property type="entry name" value="Glyceraldehyde-3-phosphate dehydrogenase-like, C-terminal domain"/>
    <property type="match status" value="1"/>
</dbReference>
<proteinExistence type="predicted"/>
<evidence type="ECO:0000313" key="6">
    <source>
        <dbReference type="EMBL" id="QPS34060.1"/>
    </source>
</evidence>
<dbReference type="Proteomes" id="UP000076612">
    <property type="component" value="Unassembled WGS sequence"/>
</dbReference>
<name>A0A165DFQ9_9MICO</name>
<evidence type="ECO:0000256" key="2">
    <source>
        <dbReference type="ARBA" id="ARBA00023027"/>
    </source>
</evidence>
<dbReference type="EMBL" id="LQQR01000037">
    <property type="protein sequence ID" value="KZE14592.1"/>
    <property type="molecule type" value="Genomic_DNA"/>
</dbReference>
<dbReference type="InterPro" id="IPR000683">
    <property type="entry name" value="Gfo/Idh/MocA-like_OxRdtase_N"/>
</dbReference>
<organism evidence="5 7">
    <name type="scientific">Brevibacterium casei</name>
    <dbReference type="NCBI Taxonomy" id="33889"/>
    <lineage>
        <taxon>Bacteria</taxon>
        <taxon>Bacillati</taxon>
        <taxon>Actinomycetota</taxon>
        <taxon>Actinomycetes</taxon>
        <taxon>Micrococcales</taxon>
        <taxon>Brevibacteriaceae</taxon>
        <taxon>Brevibacterium</taxon>
    </lineage>
</organism>
<protein>
    <submittedName>
        <fullName evidence="5">Dehydrogenase</fullName>
    </submittedName>
    <submittedName>
        <fullName evidence="6">Gfo/Idh/MocA family oxidoreductase</fullName>
    </submittedName>
</protein>
<dbReference type="InterPro" id="IPR050463">
    <property type="entry name" value="Gfo/Idh/MocA_oxidrdct_glycsds"/>
</dbReference>
<dbReference type="Gene3D" id="3.40.50.720">
    <property type="entry name" value="NAD(P)-binding Rossmann-like Domain"/>
    <property type="match status" value="1"/>
</dbReference>
<dbReference type="KEGG" id="bcau:I6G59_01575"/>
<evidence type="ECO:0000256" key="1">
    <source>
        <dbReference type="ARBA" id="ARBA00023002"/>
    </source>
</evidence>
<dbReference type="Pfam" id="PF22725">
    <property type="entry name" value="GFO_IDH_MocA_C3"/>
    <property type="match status" value="1"/>
</dbReference>
<reference evidence="5" key="2">
    <citation type="submission" date="2016-01" db="EMBL/GenBank/DDBJ databases">
        <authorList>
            <person name="Hong K.W."/>
        </authorList>
    </citation>
    <scope>NUCLEOTIDE SEQUENCE</scope>
    <source>
        <strain evidence="5">M40</strain>
    </source>
</reference>
<gene>
    <name evidence="5" type="ORF">AVW13_15425</name>
    <name evidence="6" type="ORF">I6G59_01575</name>
</gene>
<evidence type="ECO:0000313" key="5">
    <source>
        <dbReference type="EMBL" id="KZE14592.1"/>
    </source>
</evidence>
<keyword evidence="2" id="KW-0520">NAD</keyword>
<evidence type="ECO:0000313" key="7">
    <source>
        <dbReference type="Proteomes" id="UP000076612"/>
    </source>
</evidence>
<dbReference type="PANTHER" id="PTHR43818">
    <property type="entry name" value="BCDNA.GH03377"/>
    <property type="match status" value="1"/>
</dbReference>
<reference evidence="6 8" key="3">
    <citation type="submission" date="2020-12" db="EMBL/GenBank/DDBJ databases">
        <title>FDA dAtabase for Regulatory Grade micrObial Sequences (FDA-ARGOS): Supporting development and validation of Infectious Disease Dx tests.</title>
        <authorList>
            <person name="Sproer C."/>
            <person name="Gronow S."/>
            <person name="Severitt S."/>
            <person name="Schroder I."/>
            <person name="Tallon L."/>
            <person name="Sadzewicz L."/>
            <person name="Zhao X."/>
            <person name="Boylan J."/>
            <person name="Ott S."/>
            <person name="Bowen H."/>
            <person name="Vavikolanu K."/>
            <person name="Mehta A."/>
            <person name="Aluvathingal J."/>
            <person name="Nadendla S."/>
            <person name="Lowell S."/>
            <person name="Myers T."/>
            <person name="Yan Y."/>
            <person name="Sichtig H."/>
        </authorList>
    </citation>
    <scope>NUCLEOTIDE SEQUENCE [LARGE SCALE GENOMIC DNA]</scope>
    <source>
        <strain evidence="6 8">FDAARGOS_902</strain>
    </source>
</reference>
<dbReference type="Proteomes" id="UP000594979">
    <property type="component" value="Chromosome"/>
</dbReference>
<keyword evidence="1" id="KW-0560">Oxidoreductase</keyword>
<dbReference type="PANTHER" id="PTHR43818:SF11">
    <property type="entry name" value="BCDNA.GH03377"/>
    <property type="match status" value="1"/>
</dbReference>
<dbReference type="GO" id="GO:0000166">
    <property type="term" value="F:nucleotide binding"/>
    <property type="evidence" value="ECO:0007669"/>
    <property type="project" value="InterPro"/>
</dbReference>
<dbReference type="RefSeq" id="WP_009381044.1">
    <property type="nucleotide sequence ID" value="NZ_CP065682.1"/>
</dbReference>
<accession>A0A165DFQ9</accession>
<evidence type="ECO:0000259" key="4">
    <source>
        <dbReference type="Pfam" id="PF22725"/>
    </source>
</evidence>